<dbReference type="PANTHER" id="PTHR43053">
    <property type="entry name" value="GLYCOSIDASE FAMILY 31"/>
    <property type="match status" value="1"/>
</dbReference>
<dbReference type="GO" id="GO:0004557">
    <property type="term" value="F:alpha-galactosidase activity"/>
    <property type="evidence" value="ECO:0007669"/>
    <property type="project" value="UniProtKB-UniRule"/>
</dbReference>
<evidence type="ECO:0000256" key="5">
    <source>
        <dbReference type="PIRNR" id="PIRNR005536"/>
    </source>
</evidence>
<gene>
    <name evidence="10" type="primary">galA_2</name>
    <name evidence="10" type="ORF">SGA01_31750</name>
</gene>
<sequence length="708" mass="78334">MRATLPPVTFDPDLRLASLRTPNSLYALRVGADGSPRHLYWGAPLDTLALTALPEAASPAAGSFEADAAPDELAPQTGARFGPAGVQIRFADGTRGTQWRFAGHTVDGGELRLHLEDRHRPLRTDLCYRVRPDTDVIERWTELTHTGAAGGPPDPVTVGRLDSAAWTAPPLSEYRLSHLTGGWNSEFQLQRDRLPVAETVLTSRRGLTGHHASPWLAVDDGTATEEAGAVWSTALAWSGSWRVTVHRDPVGRTTWTGGFGHEGIAWTLLPGQTLRTPAYAGLYSPDGFGAASRTWHAYVRRHVLPEPERDRPVLYNSWEATGFDVDEAGQLRLARLAARAGAELFVLDDGWFGTRRDDRSGLGDWTPRKEAFPGGLRPLADEVHRLGMDFGLWVEPEMVNRDSELYRSHPDWVLHAPRLDATELRNQLVLNFARPEVEEWALRTLDHLVRAHDVDWLKWDANRPFTEAGWGGHPDPDRLWIDHTRAVHRIMDRLRATHPGLRIEACAGGGARVDLGMLARTDQAWTSDNTDPVDRIGIQHGFGQLFPATAMAAWVTDSPNPATGRRTPLRFRFHVAMAGALGLGGDLTSWSEEELAEAAELVALYKEIRPLVQRGHQHRVATGGPVTAVHYAAPDDSEHVILVWRPTTRFGHRPDPVRLPALDPEAHYLDPERDHVHSGAVLVRRGIDPRLPAGDYASGLIRLRRVSP</sequence>
<dbReference type="PIRSF" id="PIRSF005536">
    <property type="entry name" value="Agal"/>
    <property type="match status" value="1"/>
</dbReference>
<comment type="catalytic activity">
    <reaction evidence="1 5">
        <text>Hydrolysis of terminal, non-reducing alpha-D-galactose residues in alpha-D-galactosides, including galactose oligosaccharides, galactomannans and galactolipids.</text>
        <dbReference type="EC" id="3.2.1.22"/>
    </reaction>
</comment>
<dbReference type="EC" id="3.2.1.22" evidence="2 5"/>
<dbReference type="Gene3D" id="3.20.20.70">
    <property type="entry name" value="Aldolase class I"/>
    <property type="match status" value="1"/>
</dbReference>
<evidence type="ECO:0000256" key="7">
    <source>
        <dbReference type="PIRSR" id="PIRSR005536-2"/>
    </source>
</evidence>
<dbReference type="InterPro" id="IPR050985">
    <property type="entry name" value="Alpha-glycosidase_related"/>
</dbReference>
<comment type="caution">
    <text evidence="10">The sequence shown here is derived from an EMBL/GenBank/DDBJ whole genome shotgun (WGS) entry which is preliminary data.</text>
</comment>
<name>A0A4Y3RNZ9_9ACTN</name>
<dbReference type="Pfam" id="PF16875">
    <property type="entry name" value="Glyco_hydro_36N"/>
    <property type="match status" value="1"/>
</dbReference>
<evidence type="ECO:0000313" key="11">
    <source>
        <dbReference type="Proteomes" id="UP000315226"/>
    </source>
</evidence>
<dbReference type="RefSeq" id="WP_141297135.1">
    <property type="nucleotide sequence ID" value="NZ_BJMN01000019.1"/>
</dbReference>
<protein>
    <recommendedName>
        <fullName evidence="2 5">Alpha-galactosidase</fullName>
        <ecNumber evidence="2 5">3.2.1.22</ecNumber>
    </recommendedName>
</protein>
<feature type="domain" description="Glycosyl hydrolase family 36 N-terminal" evidence="9">
    <location>
        <begin position="34"/>
        <end position="268"/>
    </location>
</feature>
<dbReference type="Gene3D" id="2.70.98.60">
    <property type="entry name" value="alpha-galactosidase from lactobacil brevis"/>
    <property type="match status" value="1"/>
</dbReference>
<dbReference type="Pfam" id="PF02065">
    <property type="entry name" value="Melibiase"/>
    <property type="match status" value="1"/>
</dbReference>
<keyword evidence="4 5" id="KW-0326">Glycosidase</keyword>
<feature type="binding site" evidence="7">
    <location>
        <position position="528"/>
    </location>
    <ligand>
        <name>substrate</name>
    </ligand>
</feature>
<evidence type="ECO:0000256" key="1">
    <source>
        <dbReference type="ARBA" id="ARBA00001255"/>
    </source>
</evidence>
<dbReference type="InterPro" id="IPR002252">
    <property type="entry name" value="Glyco_hydro_36"/>
</dbReference>
<dbReference type="FunFam" id="3.20.20.70:FF:000118">
    <property type="entry name" value="Alpha-galactosidase"/>
    <property type="match status" value="1"/>
</dbReference>
<keyword evidence="11" id="KW-1185">Reference proteome</keyword>
<dbReference type="InterPro" id="IPR038417">
    <property type="entry name" value="Alpga-gal_N_sf"/>
</dbReference>
<keyword evidence="3 5" id="KW-0378">Hydrolase</keyword>
<dbReference type="InterPro" id="IPR031705">
    <property type="entry name" value="Glyco_hydro_36_C"/>
</dbReference>
<dbReference type="InterPro" id="IPR013785">
    <property type="entry name" value="Aldolase_TIM"/>
</dbReference>
<evidence type="ECO:0000256" key="2">
    <source>
        <dbReference type="ARBA" id="ARBA00012755"/>
    </source>
</evidence>
<dbReference type="PRINTS" id="PR00743">
    <property type="entry name" value="GLHYDRLASE36"/>
</dbReference>
<dbReference type="InterPro" id="IPR017853">
    <property type="entry name" value="GH"/>
</dbReference>
<dbReference type="PANTHER" id="PTHR43053:SF3">
    <property type="entry name" value="ALPHA-GALACTOSIDASE C-RELATED"/>
    <property type="match status" value="1"/>
</dbReference>
<dbReference type="InterPro" id="IPR013780">
    <property type="entry name" value="Glyco_hydro_b"/>
</dbReference>
<evidence type="ECO:0000256" key="4">
    <source>
        <dbReference type="ARBA" id="ARBA00023295"/>
    </source>
</evidence>
<reference evidence="10 11" key="1">
    <citation type="submission" date="2019-06" db="EMBL/GenBank/DDBJ databases">
        <title>Whole genome shotgun sequence of Streptomyces gardneri NBRC 12865.</title>
        <authorList>
            <person name="Hosoyama A."/>
            <person name="Uohara A."/>
            <person name="Ohji S."/>
            <person name="Ichikawa N."/>
        </authorList>
    </citation>
    <scope>NUCLEOTIDE SEQUENCE [LARGE SCALE GENOMIC DNA]</scope>
    <source>
        <strain evidence="10 11">NBRC 12865</strain>
    </source>
</reference>
<organism evidence="10 11">
    <name type="scientific">Streptomyces gardneri</name>
    <dbReference type="NCBI Taxonomy" id="66892"/>
    <lineage>
        <taxon>Bacteria</taxon>
        <taxon>Bacillati</taxon>
        <taxon>Actinomycetota</taxon>
        <taxon>Actinomycetes</taxon>
        <taxon>Kitasatosporales</taxon>
        <taxon>Streptomycetaceae</taxon>
        <taxon>Streptomyces</taxon>
    </lineage>
</organism>
<evidence type="ECO:0000259" key="8">
    <source>
        <dbReference type="Pfam" id="PF16874"/>
    </source>
</evidence>
<feature type="binding site" evidence="7">
    <location>
        <begin position="458"/>
        <end position="462"/>
    </location>
    <ligand>
        <name>substrate</name>
    </ligand>
</feature>
<dbReference type="AlphaFoldDB" id="A0A4Y3RNZ9"/>
<dbReference type="Pfam" id="PF16874">
    <property type="entry name" value="Glyco_hydro_36C"/>
    <property type="match status" value="1"/>
</dbReference>
<dbReference type="GO" id="GO:0016052">
    <property type="term" value="P:carbohydrate catabolic process"/>
    <property type="evidence" value="ECO:0007669"/>
    <property type="project" value="InterPro"/>
</dbReference>
<evidence type="ECO:0000259" key="9">
    <source>
        <dbReference type="Pfam" id="PF16875"/>
    </source>
</evidence>
<accession>A0A4Y3RNZ9</accession>
<dbReference type="SUPFAM" id="SSF51445">
    <property type="entry name" value="(Trans)glycosidases"/>
    <property type="match status" value="1"/>
</dbReference>
<evidence type="ECO:0000313" key="10">
    <source>
        <dbReference type="EMBL" id="GEB57570.1"/>
    </source>
</evidence>
<dbReference type="InterPro" id="IPR031704">
    <property type="entry name" value="Glyco_hydro_36_N"/>
</dbReference>
<dbReference type="EMBL" id="BJMN01000019">
    <property type="protein sequence ID" value="GEB57570.1"/>
    <property type="molecule type" value="Genomic_DNA"/>
</dbReference>
<feature type="binding site" evidence="7">
    <location>
        <begin position="348"/>
        <end position="349"/>
    </location>
    <ligand>
        <name>substrate</name>
    </ligand>
</feature>
<evidence type="ECO:0000256" key="6">
    <source>
        <dbReference type="PIRSR" id="PIRSR005536-1"/>
    </source>
</evidence>
<feature type="binding site" evidence="7">
    <location>
        <position position="425"/>
    </location>
    <ligand>
        <name>substrate</name>
    </ligand>
</feature>
<dbReference type="CDD" id="cd14791">
    <property type="entry name" value="GH36"/>
    <property type="match status" value="1"/>
</dbReference>
<dbReference type="Gene3D" id="2.60.40.1180">
    <property type="entry name" value="Golgi alpha-mannosidase II"/>
    <property type="match status" value="1"/>
</dbReference>
<dbReference type="Proteomes" id="UP000315226">
    <property type="component" value="Unassembled WGS sequence"/>
</dbReference>
<feature type="active site" description="Proton donor" evidence="6">
    <location>
        <position position="528"/>
    </location>
</feature>
<feature type="binding site" evidence="7">
    <location>
        <position position="183"/>
    </location>
    <ligand>
        <name>substrate</name>
    </ligand>
</feature>
<comment type="similarity">
    <text evidence="5">Belongs to the glycosyl hydrolase.</text>
</comment>
<dbReference type="OrthoDB" id="9758822at2"/>
<evidence type="ECO:0000256" key="3">
    <source>
        <dbReference type="ARBA" id="ARBA00022801"/>
    </source>
</evidence>
<feature type="binding site" evidence="7">
    <location>
        <position position="506"/>
    </location>
    <ligand>
        <name>substrate</name>
    </ligand>
</feature>
<feature type="active site" description="Nucleophile" evidence="6">
    <location>
        <position position="460"/>
    </location>
</feature>
<feature type="domain" description="Glycosyl hydrolase family 36 C-terminal" evidence="8">
    <location>
        <begin position="627"/>
        <end position="703"/>
    </location>
</feature>
<proteinExistence type="inferred from homology"/>